<feature type="domain" description="Trafficking protein particle complex subunit 13 N-terminal" evidence="2">
    <location>
        <begin position="14"/>
        <end position="195"/>
    </location>
</feature>
<dbReference type="OrthoDB" id="10250284at2759"/>
<accession>W2S3X6</accession>
<evidence type="ECO:0000313" key="4">
    <source>
        <dbReference type="EMBL" id="ETN43310.1"/>
    </source>
</evidence>
<dbReference type="GeneID" id="19969808"/>
<feature type="compositionally biased region" description="Low complexity" evidence="1">
    <location>
        <begin position="267"/>
        <end position="284"/>
    </location>
</feature>
<dbReference type="Pfam" id="PF23647">
    <property type="entry name" value="TRAPPC13_M"/>
    <property type="match status" value="1"/>
</dbReference>
<gene>
    <name evidence="4" type="ORF">HMPREF1541_02469</name>
</gene>
<feature type="region of interest" description="Disordered" evidence="1">
    <location>
        <begin position="117"/>
        <end position="137"/>
    </location>
</feature>
<evidence type="ECO:0000259" key="2">
    <source>
        <dbReference type="Pfam" id="PF06159"/>
    </source>
</evidence>
<organism evidence="4 5">
    <name type="scientific">Cyphellophora europaea (strain CBS 101466)</name>
    <name type="common">Phialophora europaea</name>
    <dbReference type="NCBI Taxonomy" id="1220924"/>
    <lineage>
        <taxon>Eukaryota</taxon>
        <taxon>Fungi</taxon>
        <taxon>Dikarya</taxon>
        <taxon>Ascomycota</taxon>
        <taxon>Pezizomycotina</taxon>
        <taxon>Eurotiomycetes</taxon>
        <taxon>Chaetothyriomycetidae</taxon>
        <taxon>Chaetothyriales</taxon>
        <taxon>Cyphellophoraceae</taxon>
        <taxon>Cyphellophora</taxon>
    </lineage>
</organism>
<dbReference type="RefSeq" id="XP_008715046.1">
    <property type="nucleotide sequence ID" value="XM_008716824.1"/>
</dbReference>
<proteinExistence type="predicted"/>
<dbReference type="HOGENOM" id="CLU_027041_1_1_1"/>
<dbReference type="PANTHER" id="PTHR13134">
    <property type="entry name" value="TRAFFICKING PROTEIN PARTICLE COMPLEX SUBUNIT 13"/>
    <property type="match status" value="1"/>
</dbReference>
<feature type="domain" description="Trafficking protein particle complex subunit 13 middle" evidence="3">
    <location>
        <begin position="231"/>
        <end position="363"/>
    </location>
</feature>
<sequence length="363" mass="39100">MSRPRADTAPKEPHSVSLKVLRLSRPTLAFQHPLPAETTQSFPISPTASLAYPSKEQPDQTFILSHNLSLPPSFGSAYVGETFSCSLCANNELPSDPNSGKSVSNIKILAEMQTPSSSIPLTLSTPPTSQPTSPHLPGSTLQHIITFPLKEEGTHVLAASVSYTETTLTPAPDPSVAPIPTSSRARSFRKLYQFPTVPCLSVRTKATELPSISVPDKTGGPYGRMPLLRYTLEAQLENVSDASIVLEEAALHAKAPFKAEGLNWDFEASPSSESSSPASGSESGSGDEEKPEVEKPILAPRDVHQLSYLLTQQQHVAEGTEELKMMLKRDGRAVLGQLSISWRGVMGEKGTLTTGNLLSRRRP</sequence>
<dbReference type="EMBL" id="KB822718">
    <property type="protein sequence ID" value="ETN43310.1"/>
    <property type="molecule type" value="Genomic_DNA"/>
</dbReference>
<evidence type="ECO:0000259" key="3">
    <source>
        <dbReference type="Pfam" id="PF23647"/>
    </source>
</evidence>
<dbReference type="InterPro" id="IPR010378">
    <property type="entry name" value="TRAPPC13"/>
</dbReference>
<keyword evidence="5" id="KW-1185">Reference proteome</keyword>
<dbReference type="InParanoid" id="W2S3X6"/>
<dbReference type="GO" id="GO:1990072">
    <property type="term" value="C:TRAPPIII protein complex"/>
    <property type="evidence" value="ECO:0007669"/>
    <property type="project" value="TreeGrafter"/>
</dbReference>
<name>W2S3X6_CYPE1</name>
<dbReference type="InterPro" id="IPR055429">
    <property type="entry name" value="TRAPPC13_M"/>
</dbReference>
<dbReference type="STRING" id="1220924.W2S3X6"/>
<dbReference type="Proteomes" id="UP000030752">
    <property type="component" value="Unassembled WGS sequence"/>
</dbReference>
<dbReference type="PANTHER" id="PTHR13134:SF3">
    <property type="entry name" value="TRAFFICKING PROTEIN PARTICLE COMPLEX SUBUNIT 13"/>
    <property type="match status" value="1"/>
</dbReference>
<protein>
    <submittedName>
        <fullName evidence="4">Uncharacterized protein</fullName>
    </submittedName>
</protein>
<feature type="region of interest" description="Disordered" evidence="1">
    <location>
        <begin position="266"/>
        <end position="293"/>
    </location>
</feature>
<evidence type="ECO:0000313" key="5">
    <source>
        <dbReference type="Proteomes" id="UP000030752"/>
    </source>
</evidence>
<dbReference type="InterPro" id="IPR055427">
    <property type="entry name" value="TRAPPC13_N"/>
</dbReference>
<dbReference type="VEuPathDB" id="FungiDB:HMPREF1541_02469"/>
<dbReference type="Pfam" id="PF06159">
    <property type="entry name" value="TRAPPC13_N"/>
    <property type="match status" value="1"/>
</dbReference>
<evidence type="ECO:0000256" key="1">
    <source>
        <dbReference type="SAM" id="MobiDB-lite"/>
    </source>
</evidence>
<dbReference type="AlphaFoldDB" id="W2S3X6"/>
<reference evidence="4 5" key="1">
    <citation type="submission" date="2013-03" db="EMBL/GenBank/DDBJ databases">
        <title>The Genome Sequence of Phialophora europaea CBS 101466.</title>
        <authorList>
            <consortium name="The Broad Institute Genomics Platform"/>
            <person name="Cuomo C."/>
            <person name="de Hoog S."/>
            <person name="Gorbushina A."/>
            <person name="Walker B."/>
            <person name="Young S.K."/>
            <person name="Zeng Q."/>
            <person name="Gargeya S."/>
            <person name="Fitzgerald M."/>
            <person name="Haas B."/>
            <person name="Abouelleil A."/>
            <person name="Allen A.W."/>
            <person name="Alvarado L."/>
            <person name="Arachchi H.M."/>
            <person name="Berlin A.M."/>
            <person name="Chapman S.B."/>
            <person name="Gainer-Dewar J."/>
            <person name="Goldberg J."/>
            <person name="Griggs A."/>
            <person name="Gujja S."/>
            <person name="Hansen M."/>
            <person name="Howarth C."/>
            <person name="Imamovic A."/>
            <person name="Ireland A."/>
            <person name="Larimer J."/>
            <person name="McCowan C."/>
            <person name="Murphy C."/>
            <person name="Pearson M."/>
            <person name="Poon T.W."/>
            <person name="Priest M."/>
            <person name="Roberts A."/>
            <person name="Saif S."/>
            <person name="Shea T."/>
            <person name="Sisk P."/>
            <person name="Sykes S."/>
            <person name="Wortman J."/>
            <person name="Nusbaum C."/>
            <person name="Birren B."/>
        </authorList>
    </citation>
    <scope>NUCLEOTIDE SEQUENCE [LARGE SCALE GENOMIC DNA]</scope>
    <source>
        <strain evidence="4 5">CBS 101466</strain>
    </source>
</reference>
<dbReference type="eggNOG" id="KOG2625">
    <property type="taxonomic scope" value="Eukaryota"/>
</dbReference>
<feature type="compositionally biased region" description="Low complexity" evidence="1">
    <location>
        <begin position="117"/>
        <end position="133"/>
    </location>
</feature>